<evidence type="ECO:0000313" key="4">
    <source>
        <dbReference type="Proteomes" id="UP001431783"/>
    </source>
</evidence>
<feature type="transmembrane region" description="Helical" evidence="1">
    <location>
        <begin position="315"/>
        <end position="340"/>
    </location>
</feature>
<accession>A0AAW1U4B0</accession>
<comment type="caution">
    <text evidence="3">The sequence shown here is derived from an EMBL/GenBank/DDBJ whole genome shotgun (WGS) entry which is preliminary data.</text>
</comment>
<feature type="domain" description="Cyclic nucleotide-binding" evidence="2">
    <location>
        <begin position="418"/>
        <end position="536"/>
    </location>
</feature>
<organism evidence="3 4">
    <name type="scientific">Henosepilachna vigintioctopunctata</name>
    <dbReference type="NCBI Taxonomy" id="420089"/>
    <lineage>
        <taxon>Eukaryota</taxon>
        <taxon>Metazoa</taxon>
        <taxon>Ecdysozoa</taxon>
        <taxon>Arthropoda</taxon>
        <taxon>Hexapoda</taxon>
        <taxon>Insecta</taxon>
        <taxon>Pterygota</taxon>
        <taxon>Neoptera</taxon>
        <taxon>Endopterygota</taxon>
        <taxon>Coleoptera</taxon>
        <taxon>Polyphaga</taxon>
        <taxon>Cucujiformia</taxon>
        <taxon>Coccinelloidea</taxon>
        <taxon>Coccinellidae</taxon>
        <taxon>Epilachninae</taxon>
        <taxon>Epilachnini</taxon>
        <taxon>Henosepilachna</taxon>
    </lineage>
</organism>
<dbReference type="CDD" id="cd00038">
    <property type="entry name" value="CAP_ED"/>
    <property type="match status" value="1"/>
</dbReference>
<dbReference type="InterPro" id="IPR051413">
    <property type="entry name" value="K/Na_HCN_channel"/>
</dbReference>
<keyword evidence="4" id="KW-1185">Reference proteome</keyword>
<evidence type="ECO:0000313" key="3">
    <source>
        <dbReference type="EMBL" id="KAK9875833.1"/>
    </source>
</evidence>
<dbReference type="GO" id="GO:0098855">
    <property type="term" value="C:HCN channel complex"/>
    <property type="evidence" value="ECO:0007669"/>
    <property type="project" value="TreeGrafter"/>
</dbReference>
<keyword evidence="1" id="KW-0472">Membrane</keyword>
<protein>
    <recommendedName>
        <fullName evidence="2">Cyclic nucleotide-binding domain-containing protein</fullName>
    </recommendedName>
</protein>
<dbReference type="Pfam" id="PF00027">
    <property type="entry name" value="cNMP_binding"/>
    <property type="match status" value="1"/>
</dbReference>
<feature type="transmembrane region" description="Helical" evidence="1">
    <location>
        <begin position="118"/>
        <end position="141"/>
    </location>
</feature>
<feature type="transmembrane region" description="Helical" evidence="1">
    <location>
        <begin position="88"/>
        <end position="106"/>
    </location>
</feature>
<dbReference type="AlphaFoldDB" id="A0AAW1U4B0"/>
<reference evidence="3 4" key="1">
    <citation type="submission" date="2023-03" db="EMBL/GenBank/DDBJ databases">
        <title>Genome insight into feeding habits of ladybird beetles.</title>
        <authorList>
            <person name="Li H.-S."/>
            <person name="Huang Y.-H."/>
            <person name="Pang H."/>
        </authorList>
    </citation>
    <scope>NUCLEOTIDE SEQUENCE [LARGE SCALE GENOMIC DNA]</scope>
    <source>
        <strain evidence="3">SYSU_2023b</strain>
        <tissue evidence="3">Whole body</tissue>
    </source>
</reference>
<dbReference type="SMART" id="SM00100">
    <property type="entry name" value="cNMP"/>
    <property type="match status" value="1"/>
</dbReference>
<dbReference type="PANTHER" id="PTHR45689">
    <property type="entry name" value="I[[H]] CHANNEL, ISOFORM E"/>
    <property type="match status" value="1"/>
</dbReference>
<dbReference type="Gene3D" id="1.10.287.630">
    <property type="entry name" value="Helix hairpin bin"/>
    <property type="match status" value="1"/>
</dbReference>
<dbReference type="Gene3D" id="1.10.287.70">
    <property type="match status" value="1"/>
</dbReference>
<dbReference type="GO" id="GO:0005249">
    <property type="term" value="F:voltage-gated potassium channel activity"/>
    <property type="evidence" value="ECO:0007669"/>
    <property type="project" value="TreeGrafter"/>
</dbReference>
<dbReference type="EMBL" id="JARQZJ010000034">
    <property type="protein sequence ID" value="KAK9875833.1"/>
    <property type="molecule type" value="Genomic_DNA"/>
</dbReference>
<gene>
    <name evidence="3" type="ORF">WA026_009618</name>
</gene>
<dbReference type="GO" id="GO:0003254">
    <property type="term" value="P:regulation of membrane depolarization"/>
    <property type="evidence" value="ECO:0007669"/>
    <property type="project" value="TreeGrafter"/>
</dbReference>
<keyword evidence="1" id="KW-0812">Transmembrane</keyword>
<dbReference type="SUPFAM" id="SSF51206">
    <property type="entry name" value="cAMP-binding domain-like"/>
    <property type="match status" value="1"/>
</dbReference>
<dbReference type="InterPro" id="IPR014710">
    <property type="entry name" value="RmlC-like_jellyroll"/>
</dbReference>
<dbReference type="Proteomes" id="UP001431783">
    <property type="component" value="Unassembled WGS sequence"/>
</dbReference>
<dbReference type="InterPro" id="IPR000595">
    <property type="entry name" value="cNMP-bd_dom"/>
</dbReference>
<dbReference type="GO" id="GO:0035725">
    <property type="term" value="P:sodium ion transmembrane transport"/>
    <property type="evidence" value="ECO:0007669"/>
    <property type="project" value="TreeGrafter"/>
</dbReference>
<sequence>MKRTAFVHRCELPVISDTNLLGIPPYIPECNKWFMRLRKLTILDENMPQTKKFFRSNAAIMAEKRRHIRDFPMTIHPFSKCAIYRERILCVTWIIAYVMDPMRFGFYSFGGESYGIMALHFMIDFILFFNIIITACTGYAVPLTKEIVLCRKAIFRNKVFTYLIPESIACVPYYFIVTRNFDIDPKGSRIGALSVIQSLRIFRMRDLINYLSNIFDSCNISESISTAILLFMSTLYVIFWCACFMFAIYTTIYTYNGLPENSLLRKVQEKENINTDNIEPFNSFPNTFVILLTLAACHFYGAAEGYVEIVLPIEEFLCSVIVILGFLYCNYVTATLLVAFGSSNISETKYDELLYGVREYARCRKLPRDIYKRMKVYYEYKYQKRFFKEETILSTLPVHLQNEVVLFSCRNILEKVHLFKGIPKGILGTVLSYIKREIYLPNDVVIRYGEPLTKMYWVSFGTLAVYYGPNAVEILHFEDGDHFGDRCILKQSGNAVLTVVSLEISEIYTLSRKDIKHCKLFINEMTKKVLQNYDEKLALYRYAEEIMLDKGAQNRILADLRKGRILERDDLRT</sequence>
<feature type="transmembrane region" description="Helical" evidence="1">
    <location>
        <begin position="284"/>
        <end position="303"/>
    </location>
</feature>
<evidence type="ECO:0000256" key="1">
    <source>
        <dbReference type="SAM" id="Phobius"/>
    </source>
</evidence>
<keyword evidence="1" id="KW-1133">Transmembrane helix</keyword>
<dbReference type="InterPro" id="IPR018490">
    <property type="entry name" value="cNMP-bd_dom_sf"/>
</dbReference>
<name>A0AAW1U4B0_9CUCU</name>
<proteinExistence type="predicted"/>
<dbReference type="PANTHER" id="PTHR45689:SF14">
    <property type="entry name" value="CYCLIC NUCLEOTIDE-GATED CATION CHANNEL SUBUNIT A-LIKE PROTEIN"/>
    <property type="match status" value="1"/>
</dbReference>
<dbReference type="PROSITE" id="PS50042">
    <property type="entry name" value="CNMP_BINDING_3"/>
    <property type="match status" value="1"/>
</dbReference>
<dbReference type="Gene3D" id="2.60.120.10">
    <property type="entry name" value="Jelly Rolls"/>
    <property type="match status" value="1"/>
</dbReference>
<evidence type="ECO:0000259" key="2">
    <source>
        <dbReference type="PROSITE" id="PS50042"/>
    </source>
</evidence>
<feature type="transmembrane region" description="Helical" evidence="1">
    <location>
        <begin position="227"/>
        <end position="249"/>
    </location>
</feature>